<feature type="region of interest" description="Disordered" evidence="3">
    <location>
        <begin position="99"/>
        <end position="143"/>
    </location>
</feature>
<feature type="compositionally biased region" description="Polar residues" evidence="3">
    <location>
        <begin position="1"/>
        <end position="10"/>
    </location>
</feature>
<dbReference type="GO" id="GO:0015630">
    <property type="term" value="C:microtubule cytoskeleton"/>
    <property type="evidence" value="ECO:0007669"/>
    <property type="project" value="TreeGrafter"/>
</dbReference>
<evidence type="ECO:0000256" key="3">
    <source>
        <dbReference type="SAM" id="MobiDB-lite"/>
    </source>
</evidence>
<reference evidence="4 5" key="1">
    <citation type="submission" date="2019-03" db="EMBL/GenBank/DDBJ databases">
        <title>First draft genome of Liparis tanakae, snailfish: a comprehensive survey of snailfish specific genes.</title>
        <authorList>
            <person name="Kim W."/>
            <person name="Song I."/>
            <person name="Jeong J.-H."/>
            <person name="Kim D."/>
            <person name="Kim S."/>
            <person name="Ryu S."/>
            <person name="Song J.Y."/>
            <person name="Lee S.K."/>
        </authorList>
    </citation>
    <scope>NUCLEOTIDE SEQUENCE [LARGE SCALE GENOMIC DNA]</scope>
    <source>
        <tissue evidence="4">Muscle</tissue>
    </source>
</reference>
<dbReference type="GO" id="GO:0000226">
    <property type="term" value="P:microtubule cytoskeleton organization"/>
    <property type="evidence" value="ECO:0007669"/>
    <property type="project" value="TreeGrafter"/>
</dbReference>
<keyword evidence="2" id="KW-0175">Coiled coil</keyword>
<dbReference type="OrthoDB" id="9950098at2759"/>
<accession>A0A4Z2FIY7</accession>
<comment type="caution">
    <text evidence="4">The sequence shown here is derived from an EMBL/GenBank/DDBJ whole genome shotgun (WGS) entry which is preliminary data.</text>
</comment>
<evidence type="ECO:0000256" key="1">
    <source>
        <dbReference type="ARBA" id="ARBA00007525"/>
    </source>
</evidence>
<dbReference type="Proteomes" id="UP000314294">
    <property type="component" value="Unassembled WGS sequence"/>
</dbReference>
<dbReference type="InterPro" id="IPR051483">
    <property type="entry name" value="MAP7_domain-containing"/>
</dbReference>
<dbReference type="PANTHER" id="PTHR15073:SF3">
    <property type="entry name" value="MAP7 DOMAIN-CONTAINING PROTEIN 2"/>
    <property type="match status" value="1"/>
</dbReference>
<evidence type="ECO:0000313" key="4">
    <source>
        <dbReference type="EMBL" id="TNN41119.1"/>
    </source>
</evidence>
<dbReference type="AlphaFoldDB" id="A0A4Z2FIY7"/>
<gene>
    <name evidence="4" type="primary">Map7d2</name>
    <name evidence="4" type="ORF">EYF80_048706</name>
</gene>
<dbReference type="PANTHER" id="PTHR15073">
    <property type="entry name" value="MICROTUBULE-ASSOCIATED PROTEIN"/>
    <property type="match status" value="1"/>
</dbReference>
<evidence type="ECO:0000313" key="5">
    <source>
        <dbReference type="Proteomes" id="UP000314294"/>
    </source>
</evidence>
<organism evidence="4 5">
    <name type="scientific">Liparis tanakae</name>
    <name type="common">Tanaka's snailfish</name>
    <dbReference type="NCBI Taxonomy" id="230148"/>
    <lineage>
        <taxon>Eukaryota</taxon>
        <taxon>Metazoa</taxon>
        <taxon>Chordata</taxon>
        <taxon>Craniata</taxon>
        <taxon>Vertebrata</taxon>
        <taxon>Euteleostomi</taxon>
        <taxon>Actinopterygii</taxon>
        <taxon>Neopterygii</taxon>
        <taxon>Teleostei</taxon>
        <taxon>Neoteleostei</taxon>
        <taxon>Acanthomorphata</taxon>
        <taxon>Eupercaria</taxon>
        <taxon>Perciformes</taxon>
        <taxon>Cottioidei</taxon>
        <taxon>Cottales</taxon>
        <taxon>Liparidae</taxon>
        <taxon>Liparis</taxon>
    </lineage>
</organism>
<protein>
    <submittedName>
        <fullName evidence="4">MAP7 domain-containing protein 2</fullName>
    </submittedName>
</protein>
<keyword evidence="5" id="KW-1185">Reference proteome</keyword>
<comment type="similarity">
    <text evidence="1">Belongs to the MAP7 family.</text>
</comment>
<name>A0A4Z2FIY7_9TELE</name>
<proteinExistence type="inferred from homology"/>
<sequence>MAKTATSCSEITGEKMSPPSITLLLDKRSPTNGHGSPARTGRTIVEGYMKTDDRMRLAKERREERERSLVAREQLIREKERRARLQYERTVEERWRRLDEQRQKEELRRAAVEGKRRQQLEEDRPPAGAEDQAMEPRLPCRSR</sequence>
<feature type="compositionally biased region" description="Basic and acidic residues" evidence="3">
    <location>
        <begin position="99"/>
        <end position="125"/>
    </location>
</feature>
<feature type="region of interest" description="Disordered" evidence="3">
    <location>
        <begin position="1"/>
        <end position="43"/>
    </location>
</feature>
<dbReference type="EMBL" id="SRLO01001133">
    <property type="protein sequence ID" value="TNN41119.1"/>
    <property type="molecule type" value="Genomic_DNA"/>
</dbReference>
<evidence type="ECO:0000256" key="2">
    <source>
        <dbReference type="ARBA" id="ARBA00023054"/>
    </source>
</evidence>